<dbReference type="InterPro" id="IPR047797">
    <property type="entry name" value="ISNCY_transpos"/>
</dbReference>
<dbReference type="GO" id="GO:0015074">
    <property type="term" value="P:DNA integration"/>
    <property type="evidence" value="ECO:0007669"/>
    <property type="project" value="InterPro"/>
</dbReference>
<name>A0A009IIJ0_ACIB9</name>
<protein>
    <submittedName>
        <fullName evidence="2">Integrase core domain protein</fullName>
    </submittedName>
</protein>
<dbReference type="PANTHER" id="PTHR35004:SF7">
    <property type="entry name" value="INTEGRASE PROTEIN"/>
    <property type="match status" value="1"/>
</dbReference>
<dbReference type="EMBL" id="JEWH01000082">
    <property type="protein sequence ID" value="EXB03613.1"/>
    <property type="molecule type" value="Genomic_DNA"/>
</dbReference>
<dbReference type="InterPro" id="IPR036397">
    <property type="entry name" value="RNaseH_sf"/>
</dbReference>
<evidence type="ECO:0000259" key="1">
    <source>
        <dbReference type="PROSITE" id="PS50994"/>
    </source>
</evidence>
<comment type="caution">
    <text evidence="2">The sequence shown here is derived from an EMBL/GenBank/DDBJ whole genome shotgun (WGS) entry which is preliminary data.</text>
</comment>
<organism evidence="2 3">
    <name type="scientific">Acinetobacter baumannii (strain 1295743)</name>
    <dbReference type="NCBI Taxonomy" id="1310613"/>
    <lineage>
        <taxon>Bacteria</taxon>
        <taxon>Pseudomonadati</taxon>
        <taxon>Pseudomonadota</taxon>
        <taxon>Gammaproteobacteria</taxon>
        <taxon>Moraxellales</taxon>
        <taxon>Moraxellaceae</taxon>
        <taxon>Acinetobacter</taxon>
        <taxon>Acinetobacter calcoaceticus/baumannii complex</taxon>
    </lineage>
</organism>
<dbReference type="InterPro" id="IPR001584">
    <property type="entry name" value="Integrase_cat-core"/>
</dbReference>
<dbReference type="PANTHER" id="PTHR35004">
    <property type="entry name" value="TRANSPOSASE RV3428C-RELATED"/>
    <property type="match status" value="1"/>
</dbReference>
<feature type="non-terminal residue" evidence="2">
    <location>
        <position position="220"/>
    </location>
</feature>
<evidence type="ECO:0000313" key="2">
    <source>
        <dbReference type="EMBL" id="EXB03613.1"/>
    </source>
</evidence>
<dbReference type="Gene3D" id="3.30.420.10">
    <property type="entry name" value="Ribonuclease H-like superfamily/Ribonuclease H"/>
    <property type="match status" value="1"/>
</dbReference>
<feature type="domain" description="Integrase catalytic" evidence="1">
    <location>
        <begin position="16"/>
        <end position="200"/>
    </location>
</feature>
<dbReference type="SUPFAM" id="SSF53098">
    <property type="entry name" value="Ribonuclease H-like"/>
    <property type="match status" value="1"/>
</dbReference>
<proteinExistence type="predicted"/>
<dbReference type="Proteomes" id="UP000020595">
    <property type="component" value="Unassembled WGS sequence"/>
</dbReference>
<reference evidence="2 3" key="1">
    <citation type="submission" date="2014-02" db="EMBL/GenBank/DDBJ databases">
        <title>Comparative genomics and transcriptomics to identify genetic mechanisms underlying the emergence of carbapenem resistant Acinetobacter baumannii (CRAb).</title>
        <authorList>
            <person name="Harris A.D."/>
            <person name="Johnson K.J."/>
            <person name="George J."/>
            <person name="Shefchek K."/>
            <person name="Daugherty S.C."/>
            <person name="Parankush S."/>
            <person name="Sadzewicz L."/>
            <person name="Tallon L."/>
            <person name="Sengamalay N."/>
            <person name="Hazen T.H."/>
            <person name="Rasko D.A."/>
        </authorList>
    </citation>
    <scope>NUCLEOTIDE SEQUENCE [LARGE SCALE GENOMIC DNA]</scope>
    <source>
        <strain evidence="2 3">1295743</strain>
    </source>
</reference>
<dbReference type="GO" id="GO:0003676">
    <property type="term" value="F:nucleic acid binding"/>
    <property type="evidence" value="ECO:0007669"/>
    <property type="project" value="InterPro"/>
</dbReference>
<gene>
    <name evidence="2" type="ORF">J512_3905</name>
</gene>
<dbReference type="AlphaFoldDB" id="A0A009IIJ0"/>
<evidence type="ECO:0000313" key="3">
    <source>
        <dbReference type="Proteomes" id="UP000020595"/>
    </source>
</evidence>
<sequence length="220" mass="25857">MIAADLWMPRSKRLKRPYQPRYNRDCFGELIQIDGSHHDWFEGRAAKCCLLVFIDDATGKLQHLRFCESESTFDYMISTRLYVEQHGKPLAFYSDKHSVFRVNQSSKKDTKITQFGRVLSTLNIDIIFANSPQAKGRVERANRTLQDRLIKEMRLKGICSIEQANVWLPCFIEQFNQKFAKMAFNPKNLHRPITETAEELDDIFTWREPRRVTNSLTITY</sequence>
<dbReference type="NCBIfam" id="NF033594">
    <property type="entry name" value="transpos_ISNCY_2"/>
    <property type="match status" value="1"/>
</dbReference>
<accession>A0A009IIJ0</accession>
<dbReference type="PROSITE" id="PS50994">
    <property type="entry name" value="INTEGRASE"/>
    <property type="match status" value="1"/>
</dbReference>
<dbReference type="InterPro" id="IPR012337">
    <property type="entry name" value="RNaseH-like_sf"/>
</dbReference>